<feature type="region of interest" description="Disordered" evidence="1">
    <location>
        <begin position="304"/>
        <end position="326"/>
    </location>
</feature>
<feature type="chain" id="PRO_5010455574" evidence="2">
    <location>
        <begin position="20"/>
        <end position="475"/>
    </location>
</feature>
<feature type="compositionally biased region" description="Polar residues" evidence="1">
    <location>
        <begin position="316"/>
        <end position="326"/>
    </location>
</feature>
<dbReference type="EMBL" id="LTDL01000038">
    <property type="protein sequence ID" value="OAG29899.1"/>
    <property type="molecule type" value="Genomic_DNA"/>
</dbReference>
<sequence>MKKLCIIGLVLIPWRRCVSERPFTTIAPTKDLFWMDAAANAAQKQSDRWHTVPSKPRRSVCFTSVSSHINSDDASDSLGTLPLLFGPESVIVLPILQMLSYQPRRRRQHFCLSSAVNGENTQNEIYYYNMPVGDCYRRKHLSFGVDRIQEHDSDSEFLDVLSQESNTSYKSAFSYTATPGSVDGSLFGSEAPFTPSAPLNEELEITLEARSPMDAEFIPSAPPMPMPVPETVPASTVSIPTPPPLPAATLEDASMAAGPTNSLKESLKLRRAQLSPVSSQGDSSAKQDAFQASELAGNPVFQRKALPPKQPECQADLSQSNRAQSSSGWSIDAIPLFGKTSSEPGDQCTLENMFINTPGLIKPLSSTQEPVATETGTEQPVATETVIEQPVAENAVAAEAGTETNSQCIFIAQMVVKDVQQLPKHTLAFLQNLQSKLKYSKDGTTTPVLQLVVNNPSLAQTLTTTPKDTLSEKNI</sequence>
<feature type="signal peptide" evidence="2">
    <location>
        <begin position="1"/>
        <end position="19"/>
    </location>
</feature>
<protein>
    <submittedName>
        <fullName evidence="3">Uncharacterized protein</fullName>
    </submittedName>
</protein>
<evidence type="ECO:0000256" key="1">
    <source>
        <dbReference type="SAM" id="MobiDB-lite"/>
    </source>
</evidence>
<feature type="compositionally biased region" description="Pro residues" evidence="1">
    <location>
        <begin position="221"/>
        <end position="230"/>
    </location>
</feature>
<dbReference type="GeneID" id="93647796"/>
<dbReference type="VEuPathDB" id="MicrosporidiaDB:NEDG_02136"/>
<gene>
    <name evidence="3" type="ORF">NEDG_01446</name>
    <name evidence="4" type="ORF">NEDG_02136</name>
</gene>
<evidence type="ECO:0000313" key="5">
    <source>
        <dbReference type="Proteomes" id="UP000185944"/>
    </source>
</evidence>
<evidence type="ECO:0000313" key="3">
    <source>
        <dbReference type="EMBL" id="OAG29899.1"/>
    </source>
</evidence>
<dbReference type="AlphaFoldDB" id="A0A177EFX8"/>
<keyword evidence="5" id="KW-1185">Reference proteome</keyword>
<dbReference type="VEuPathDB" id="MicrosporidiaDB:NEDG_01446"/>
<reference evidence="3 5" key="1">
    <citation type="submission" date="2016-02" db="EMBL/GenBank/DDBJ databases">
        <title>Discovery of a natural microsporidian pathogen with a broad tissue tropism in Caenorhabditis elegans.</title>
        <authorList>
            <person name="Luallen R.J."/>
            <person name="Reinke A.W."/>
            <person name="Tong L."/>
            <person name="Botts M.R."/>
            <person name="Felix M.-A."/>
            <person name="Troemel E.R."/>
        </authorList>
    </citation>
    <scope>NUCLEOTIDE SEQUENCE [LARGE SCALE GENOMIC DNA]</scope>
    <source>
        <strain evidence="3 5">JUm2807</strain>
    </source>
</reference>
<organism evidence="3 5">
    <name type="scientific">Nematocida displodere</name>
    <dbReference type="NCBI Taxonomy" id="1805483"/>
    <lineage>
        <taxon>Eukaryota</taxon>
        <taxon>Fungi</taxon>
        <taxon>Fungi incertae sedis</taxon>
        <taxon>Microsporidia</taxon>
        <taxon>Nematocida</taxon>
    </lineage>
</organism>
<comment type="caution">
    <text evidence="3">The sequence shown here is derived from an EMBL/GenBank/DDBJ whole genome shotgun (WGS) entry which is preliminary data.</text>
</comment>
<name>A0A177EFX8_9MICR</name>
<evidence type="ECO:0000256" key="2">
    <source>
        <dbReference type="SAM" id="SignalP"/>
    </source>
</evidence>
<evidence type="ECO:0000313" key="4">
    <source>
        <dbReference type="EMBL" id="OAG32269.1"/>
    </source>
</evidence>
<feature type="region of interest" description="Disordered" evidence="1">
    <location>
        <begin position="221"/>
        <end position="249"/>
    </location>
</feature>
<dbReference type="RefSeq" id="XP_067544451.1">
    <property type="nucleotide sequence ID" value="XM_067688864.1"/>
</dbReference>
<keyword evidence="2" id="KW-0732">Signal</keyword>
<dbReference type="Proteomes" id="UP000185944">
    <property type="component" value="Unassembled WGS sequence"/>
</dbReference>
<dbReference type="EMBL" id="LTDL01000009">
    <property type="protein sequence ID" value="OAG32269.1"/>
    <property type="molecule type" value="Genomic_DNA"/>
</dbReference>
<proteinExistence type="predicted"/>
<accession>A0A177EFX8</accession>